<reference evidence="3" key="1">
    <citation type="submission" date="2025-08" db="UniProtKB">
        <authorList>
            <consortium name="RefSeq"/>
        </authorList>
    </citation>
    <scope>IDENTIFICATION</scope>
</reference>
<dbReference type="RefSeq" id="XP_018020563.1">
    <property type="nucleotide sequence ID" value="XM_018165074.1"/>
</dbReference>
<feature type="compositionally biased region" description="Basic and acidic residues" evidence="1">
    <location>
        <begin position="76"/>
        <end position="106"/>
    </location>
</feature>
<evidence type="ECO:0000256" key="1">
    <source>
        <dbReference type="SAM" id="MobiDB-lite"/>
    </source>
</evidence>
<dbReference type="AlphaFoldDB" id="A0A8B7P3E4"/>
<accession>A0A8B7P3E4</accession>
<organism evidence="2 3">
    <name type="scientific">Hyalella azteca</name>
    <name type="common">Amphipod</name>
    <dbReference type="NCBI Taxonomy" id="294128"/>
    <lineage>
        <taxon>Eukaryota</taxon>
        <taxon>Metazoa</taxon>
        <taxon>Ecdysozoa</taxon>
        <taxon>Arthropoda</taxon>
        <taxon>Crustacea</taxon>
        <taxon>Multicrustacea</taxon>
        <taxon>Malacostraca</taxon>
        <taxon>Eumalacostraca</taxon>
        <taxon>Peracarida</taxon>
        <taxon>Amphipoda</taxon>
        <taxon>Senticaudata</taxon>
        <taxon>Talitrida</taxon>
        <taxon>Talitroidea</taxon>
        <taxon>Hyalellidae</taxon>
        <taxon>Hyalella</taxon>
    </lineage>
</organism>
<evidence type="ECO:0000313" key="2">
    <source>
        <dbReference type="Proteomes" id="UP000694843"/>
    </source>
</evidence>
<protein>
    <submittedName>
        <fullName evidence="3">Uncharacterized protein LOC108676916</fullName>
    </submittedName>
</protein>
<proteinExistence type="predicted"/>
<dbReference type="Proteomes" id="UP000694843">
    <property type="component" value="Unplaced"/>
</dbReference>
<keyword evidence="2" id="KW-1185">Reference proteome</keyword>
<name>A0A8B7P3E4_HYAAZ</name>
<gene>
    <name evidence="3" type="primary">LOC108676916</name>
</gene>
<feature type="region of interest" description="Disordered" evidence="1">
    <location>
        <begin position="67"/>
        <end position="106"/>
    </location>
</feature>
<dbReference type="KEGG" id="hazt:108676916"/>
<dbReference type="GeneID" id="108676916"/>
<sequence length="332" mass="37337">MRTQPILALDPSVYCISTSNPLSQGHWPIQMPTQQVGGNLALGNRGETQAANSEEILIGKREETLAGNRGESLAGNREENLAGNREERLAGNHDVDPDEDQKKIPEVKNRKNKYAPPSFFETLPLASHLRRVDHFVVGGATLVPRPLLEEVLTHFTLPVVPTTRSFPRPSDFVPYGTPFPPDGEEGKETEQTKENKYNNGNLYDEYKKFKLREAEMSGGNELMKQEFNIMVEVADWLSWSSHRLLRGCVVPATPRSCLIRHLESQDTSKDNEDSRRCALPGVDQVPLVEPENMVRYRYYQHLYGDMTRAQYLGTVPGTACTDPGFYPEPLKA</sequence>
<evidence type="ECO:0000313" key="3">
    <source>
        <dbReference type="RefSeq" id="XP_018020563.1"/>
    </source>
</evidence>
<feature type="non-terminal residue" evidence="3">
    <location>
        <position position="332"/>
    </location>
</feature>